<accession>A0A174N757</accession>
<dbReference type="PANTHER" id="PTHR22789">
    <property type="entry name" value="FUCULOSE PHOSPHATE ALDOLASE"/>
    <property type="match status" value="1"/>
</dbReference>
<dbReference type="OrthoDB" id="9794581at2"/>
<dbReference type="STRING" id="39482.ERS852491_05103"/>
<dbReference type="Proteomes" id="UP000095544">
    <property type="component" value="Unassembled WGS sequence"/>
</dbReference>
<keyword evidence="2 4" id="KW-0456">Lyase</keyword>
<dbReference type="AlphaFoldDB" id="A0A174N757"/>
<dbReference type="GO" id="GO:0005829">
    <property type="term" value="C:cytosol"/>
    <property type="evidence" value="ECO:0007669"/>
    <property type="project" value="TreeGrafter"/>
</dbReference>
<dbReference type="EC" id="4.1.2.17" evidence="4"/>
<sequence length="429" mass="48104">MNINLLHPADQLVMMMDRIYHYGMTTTSGGNLSILDDNGDVWITPGSVDKGSLTRNDIVCIKNDGTIIGNHKPSSEYPFHLQIYKTRSDIKSVLHAHPPALVAFSIVRGIPNTLLSPNSFVGCGRITMAEYGLPGSQDLGDKIAKEFAKGCDIAVLENHGVVVGSDSLFNAFKAFENLDFCARLQINAAIIGTPRYLKAEEIQLKYTRNHLNMDEFVRNTITSGEKAARRDMCNIIHRAYDQGLVNSTQGSFSVRLDEERFLISPYNVDRKYIDVEDIVCIKRDMREAGKVPSRSIKIHDEIYKQHPEINSVIIAHPPYIMAYAVTDETLDSKSIPESYILMRDIPKVEYSEFYQNPDKAAQKFDESTPIVMVSNDCLAVTGDSLLNVFDRLEVAEYSAKALVYAKNLGDMVPISEEQIEEIKNAFHLK</sequence>
<dbReference type="InterPro" id="IPR001303">
    <property type="entry name" value="Aldolase_II/adducin_N"/>
</dbReference>
<dbReference type="SMART" id="SM01007">
    <property type="entry name" value="Aldolase_II"/>
    <property type="match status" value="2"/>
</dbReference>
<dbReference type="Gene3D" id="3.40.225.10">
    <property type="entry name" value="Class II aldolase/adducin N-terminal domain"/>
    <property type="match status" value="2"/>
</dbReference>
<evidence type="ECO:0000256" key="2">
    <source>
        <dbReference type="ARBA" id="ARBA00023239"/>
    </source>
</evidence>
<dbReference type="EMBL" id="CYZU01000102">
    <property type="protein sequence ID" value="CUP41779.1"/>
    <property type="molecule type" value="Genomic_DNA"/>
</dbReference>
<organism evidence="4 5">
    <name type="scientific">Faecalicatena contorta</name>
    <dbReference type="NCBI Taxonomy" id="39482"/>
    <lineage>
        <taxon>Bacteria</taxon>
        <taxon>Bacillati</taxon>
        <taxon>Bacillota</taxon>
        <taxon>Clostridia</taxon>
        <taxon>Lachnospirales</taxon>
        <taxon>Lachnospiraceae</taxon>
        <taxon>Faecalicatena</taxon>
    </lineage>
</organism>
<evidence type="ECO:0000256" key="1">
    <source>
        <dbReference type="ARBA" id="ARBA00022723"/>
    </source>
</evidence>
<reference evidence="4 5" key="1">
    <citation type="submission" date="2015-09" db="EMBL/GenBank/DDBJ databases">
        <authorList>
            <consortium name="Pathogen Informatics"/>
        </authorList>
    </citation>
    <scope>NUCLEOTIDE SEQUENCE [LARGE SCALE GENOMIC DNA]</scope>
    <source>
        <strain evidence="4 5">2789STDY5834876</strain>
    </source>
</reference>
<dbReference type="Pfam" id="PF00596">
    <property type="entry name" value="Aldolase_II"/>
    <property type="match status" value="2"/>
</dbReference>
<keyword evidence="1" id="KW-0479">Metal-binding</keyword>
<dbReference type="InterPro" id="IPR036409">
    <property type="entry name" value="Aldolase_II/adducin_N_sf"/>
</dbReference>
<evidence type="ECO:0000259" key="3">
    <source>
        <dbReference type="SMART" id="SM01007"/>
    </source>
</evidence>
<name>A0A174N757_9FIRM</name>
<dbReference type="InterPro" id="IPR050197">
    <property type="entry name" value="Aldolase_class_II_sugar_metab"/>
</dbReference>
<dbReference type="PANTHER" id="PTHR22789:SF0">
    <property type="entry name" value="3-OXO-TETRONATE 4-PHOSPHATE DECARBOXYLASE-RELATED"/>
    <property type="match status" value="1"/>
</dbReference>
<dbReference type="SUPFAM" id="SSF53639">
    <property type="entry name" value="AraD/HMP-PK domain-like"/>
    <property type="match status" value="2"/>
</dbReference>
<dbReference type="GO" id="GO:0008738">
    <property type="term" value="F:L-fuculose-phosphate aldolase activity"/>
    <property type="evidence" value="ECO:0007669"/>
    <property type="project" value="UniProtKB-EC"/>
</dbReference>
<dbReference type="RefSeq" id="WP_050638637.1">
    <property type="nucleotide sequence ID" value="NZ_CABKUE010000003.1"/>
</dbReference>
<dbReference type="GO" id="GO:0019323">
    <property type="term" value="P:pentose catabolic process"/>
    <property type="evidence" value="ECO:0007669"/>
    <property type="project" value="TreeGrafter"/>
</dbReference>
<dbReference type="GO" id="GO:0046872">
    <property type="term" value="F:metal ion binding"/>
    <property type="evidence" value="ECO:0007669"/>
    <property type="project" value="UniProtKB-KW"/>
</dbReference>
<evidence type="ECO:0000313" key="4">
    <source>
        <dbReference type="EMBL" id="CUP41779.1"/>
    </source>
</evidence>
<protein>
    <submittedName>
        <fullName evidence="4">L-fuculose phosphate aldolase</fullName>
        <ecNumber evidence="4">4.1.2.17</ecNumber>
    </submittedName>
</protein>
<feature type="domain" description="Class II aldolase/adducin N-terminal" evidence="3">
    <location>
        <begin position="10"/>
        <end position="186"/>
    </location>
</feature>
<feature type="domain" description="Class II aldolase/adducin N-terminal" evidence="3">
    <location>
        <begin position="230"/>
        <end position="403"/>
    </location>
</feature>
<gene>
    <name evidence="4" type="primary">fucA_3</name>
    <name evidence="4" type="ORF">ERS852491_05103</name>
</gene>
<proteinExistence type="predicted"/>
<evidence type="ECO:0000313" key="5">
    <source>
        <dbReference type="Proteomes" id="UP000095544"/>
    </source>
</evidence>